<dbReference type="EC" id="3.2.1.22" evidence="7"/>
<feature type="signal peptide" evidence="3">
    <location>
        <begin position="1"/>
        <end position="25"/>
    </location>
</feature>
<dbReference type="InterPro" id="IPR019563">
    <property type="entry name" value="GH97_catalytic"/>
</dbReference>
<dbReference type="GO" id="GO:0030246">
    <property type="term" value="F:carbohydrate binding"/>
    <property type="evidence" value="ECO:0007669"/>
    <property type="project" value="InterPro"/>
</dbReference>
<gene>
    <name evidence="7" type="ORF">Pla175_13930</name>
</gene>
<reference evidence="7 8" key="1">
    <citation type="submission" date="2019-02" db="EMBL/GenBank/DDBJ databases">
        <title>Deep-cultivation of Planctomycetes and their phenomic and genomic characterization uncovers novel biology.</title>
        <authorList>
            <person name="Wiegand S."/>
            <person name="Jogler M."/>
            <person name="Boedeker C."/>
            <person name="Pinto D."/>
            <person name="Vollmers J."/>
            <person name="Rivas-Marin E."/>
            <person name="Kohn T."/>
            <person name="Peeters S.H."/>
            <person name="Heuer A."/>
            <person name="Rast P."/>
            <person name="Oberbeckmann S."/>
            <person name="Bunk B."/>
            <person name="Jeske O."/>
            <person name="Meyerdierks A."/>
            <person name="Storesund J.E."/>
            <person name="Kallscheuer N."/>
            <person name="Luecker S."/>
            <person name="Lage O.M."/>
            <person name="Pohl T."/>
            <person name="Merkel B.J."/>
            <person name="Hornburger P."/>
            <person name="Mueller R.-W."/>
            <person name="Bruemmer F."/>
            <person name="Labrenz M."/>
            <person name="Spormann A.M."/>
            <person name="Op den Camp H."/>
            <person name="Overmann J."/>
            <person name="Amann R."/>
            <person name="Jetten M.S.M."/>
            <person name="Mascher T."/>
            <person name="Medema M.H."/>
            <person name="Devos D.P."/>
            <person name="Kaster A.-K."/>
            <person name="Ovreas L."/>
            <person name="Rohde M."/>
            <person name="Galperin M.Y."/>
            <person name="Jogler C."/>
        </authorList>
    </citation>
    <scope>NUCLEOTIDE SEQUENCE [LARGE SCALE GENOMIC DNA]</scope>
    <source>
        <strain evidence="7 8">Pla175</strain>
    </source>
</reference>
<feature type="domain" description="Glycosyl-hydrolase 97 catalytic" evidence="4">
    <location>
        <begin position="294"/>
        <end position="470"/>
    </location>
</feature>
<keyword evidence="3" id="KW-0732">Signal</keyword>
<dbReference type="InterPro" id="IPR052720">
    <property type="entry name" value="Glycosyl_hydrolase_97"/>
</dbReference>
<evidence type="ECO:0000259" key="4">
    <source>
        <dbReference type="Pfam" id="PF10566"/>
    </source>
</evidence>
<dbReference type="KEGG" id="pnd:Pla175_13930"/>
<keyword evidence="2 7" id="KW-0326">Glycosidase</keyword>
<dbReference type="InterPro" id="IPR013780">
    <property type="entry name" value="Glyco_hydro_b"/>
</dbReference>
<evidence type="ECO:0000259" key="5">
    <source>
        <dbReference type="Pfam" id="PF14508"/>
    </source>
</evidence>
<dbReference type="OrthoDB" id="57532at2"/>
<dbReference type="EMBL" id="CP036291">
    <property type="protein sequence ID" value="QDU88023.1"/>
    <property type="molecule type" value="Genomic_DNA"/>
</dbReference>
<evidence type="ECO:0000256" key="1">
    <source>
        <dbReference type="ARBA" id="ARBA00022801"/>
    </source>
</evidence>
<sequence precursor="true">MTSVRTLCRVGAVLYVLAYAAAAPAEEVARLQSPDGRLTVTLTLDANGPQWQVGYKQAPLVKPSRLGVVPEGAAPSAWESAQFESTRHSETIATVWGKFAEYANDYRQGVWTLRAADGPERTIRIVLRVYDQGVALRYEFPNDGGWDDEVHLKDDATEFAFAGDYTAWSYRKEHDPWGPAPLSTLPGSSAHNPPLTLRGDGDTYACVLEAAIFNGAPFRLTPIQPGGTALRATFEPSTLAPGQSTSWRVLIVGDRPGDLLTAPLPYCLNPPCELSDTDWIKPGLALWDWRAWGARTDDGFQYGLDMPSWRRFIDFASANNIRYLVVDANWYGPEFEKESDPRTSRDHLIAQTNTRRPKIIRAPAPDDWQDPIDMPALIAYAKQRNVGVILYVNDVARRNYPFEETLSLYQQWGAAGIKYGFMSGSGQRKVRATREIVRLCAERHLVCDFHDGPVPPSGDERTYPNYLTREFCHAQSDSLRAFSPSDFCEQVFVNMIAGPLDMNNGLYALKNPAKDRPRIYANVESTVVSETARVLITFSGLAILPDCPEAYAAKADLFEFLRRLPMTWDETRVLHGEIGASIATARRSGDAWYVGAVTNEQPRTLDLSLDFLEPGRKYTATLYEDAPDSHFQTNREAYRIRQIPVDQKSVISAKLAPGGGHCMILEPS</sequence>
<keyword evidence="8" id="KW-1185">Reference proteome</keyword>
<organism evidence="7 8">
    <name type="scientific">Pirellulimonas nuda</name>
    <dbReference type="NCBI Taxonomy" id="2528009"/>
    <lineage>
        <taxon>Bacteria</taxon>
        <taxon>Pseudomonadati</taxon>
        <taxon>Planctomycetota</taxon>
        <taxon>Planctomycetia</taxon>
        <taxon>Pirellulales</taxon>
        <taxon>Lacipirellulaceae</taxon>
        <taxon>Pirellulimonas</taxon>
    </lineage>
</organism>
<dbReference type="Gene3D" id="2.60.40.1180">
    <property type="entry name" value="Golgi alpha-mannosidase II"/>
    <property type="match status" value="1"/>
</dbReference>
<dbReference type="GO" id="GO:0004557">
    <property type="term" value="F:alpha-galactosidase activity"/>
    <property type="evidence" value="ECO:0007669"/>
    <property type="project" value="UniProtKB-EC"/>
</dbReference>
<dbReference type="InterPro" id="IPR017853">
    <property type="entry name" value="GH"/>
</dbReference>
<dbReference type="Pfam" id="PF14509">
    <property type="entry name" value="GH97_C"/>
    <property type="match status" value="1"/>
</dbReference>
<dbReference type="Gene3D" id="2.70.98.10">
    <property type="match status" value="1"/>
</dbReference>
<evidence type="ECO:0000256" key="3">
    <source>
        <dbReference type="SAM" id="SignalP"/>
    </source>
</evidence>
<feature type="chain" id="PRO_5022157704" evidence="3">
    <location>
        <begin position="26"/>
        <end position="668"/>
    </location>
</feature>
<dbReference type="SUPFAM" id="SSF51445">
    <property type="entry name" value="(Trans)glycosidases"/>
    <property type="match status" value="1"/>
</dbReference>
<dbReference type="Proteomes" id="UP000317429">
    <property type="component" value="Chromosome"/>
</dbReference>
<evidence type="ECO:0000313" key="7">
    <source>
        <dbReference type="EMBL" id="QDU88023.1"/>
    </source>
</evidence>
<keyword evidence="1 7" id="KW-0378">Hydrolase</keyword>
<evidence type="ECO:0000259" key="6">
    <source>
        <dbReference type="Pfam" id="PF14509"/>
    </source>
</evidence>
<name>A0A518D967_9BACT</name>
<feature type="domain" description="Glycosyl-hydrolase 97 N-terminal" evidence="5">
    <location>
        <begin position="31"/>
        <end position="271"/>
    </location>
</feature>
<dbReference type="Pfam" id="PF10566">
    <property type="entry name" value="Glyco_hydro_97"/>
    <property type="match status" value="1"/>
</dbReference>
<dbReference type="InterPro" id="IPR029483">
    <property type="entry name" value="GH97_C"/>
</dbReference>
<protein>
    <submittedName>
        <fullName evidence="7">Retaining alpha-galactosidase</fullName>
        <ecNumber evidence="7">3.2.1.22</ecNumber>
    </submittedName>
</protein>
<dbReference type="Pfam" id="PF14508">
    <property type="entry name" value="GH97_N"/>
    <property type="match status" value="1"/>
</dbReference>
<accession>A0A518D967</accession>
<dbReference type="AlphaFoldDB" id="A0A518D967"/>
<dbReference type="PANTHER" id="PTHR35803">
    <property type="entry name" value="GLUCAN 1,4-ALPHA-GLUCOSIDASE SUSB-RELATED"/>
    <property type="match status" value="1"/>
</dbReference>
<dbReference type="InterPro" id="IPR029486">
    <property type="entry name" value="GH97_N"/>
</dbReference>
<dbReference type="RefSeq" id="WP_145282498.1">
    <property type="nucleotide sequence ID" value="NZ_CP036291.1"/>
</dbReference>
<feature type="domain" description="Glycosyl-hydrolase 97 C-terminal oligomerisation" evidence="6">
    <location>
        <begin position="567"/>
        <end position="665"/>
    </location>
</feature>
<dbReference type="InterPro" id="IPR014718">
    <property type="entry name" value="GH-type_carb-bd"/>
</dbReference>
<dbReference type="Gene3D" id="3.20.20.70">
    <property type="entry name" value="Aldolase class I"/>
    <property type="match status" value="1"/>
</dbReference>
<evidence type="ECO:0000313" key="8">
    <source>
        <dbReference type="Proteomes" id="UP000317429"/>
    </source>
</evidence>
<evidence type="ECO:0000256" key="2">
    <source>
        <dbReference type="ARBA" id="ARBA00023295"/>
    </source>
</evidence>
<proteinExistence type="predicted"/>
<dbReference type="InterPro" id="IPR013785">
    <property type="entry name" value="Aldolase_TIM"/>
</dbReference>